<dbReference type="EMBL" id="LOWA01000007">
    <property type="protein sequence ID" value="KVE30150.1"/>
    <property type="molecule type" value="Genomic_DNA"/>
</dbReference>
<dbReference type="GO" id="GO:0005737">
    <property type="term" value="C:cytoplasm"/>
    <property type="evidence" value="ECO:0007669"/>
    <property type="project" value="UniProtKB-SubCell"/>
</dbReference>
<accession>A0A103E878</accession>
<keyword evidence="4" id="KW-0159">Chromosome partition</keyword>
<dbReference type="PROSITE" id="PS51898">
    <property type="entry name" value="TYR_RECOMBINASE"/>
    <property type="match status" value="1"/>
</dbReference>
<evidence type="ECO:0000256" key="2">
    <source>
        <dbReference type="ARBA" id="ARBA00022490"/>
    </source>
</evidence>
<evidence type="ECO:0000256" key="4">
    <source>
        <dbReference type="ARBA" id="ARBA00022829"/>
    </source>
</evidence>
<dbReference type="GO" id="GO:0015074">
    <property type="term" value="P:DNA integration"/>
    <property type="evidence" value="ECO:0007669"/>
    <property type="project" value="UniProtKB-KW"/>
</dbReference>
<dbReference type="GO" id="GO:0006310">
    <property type="term" value="P:DNA recombination"/>
    <property type="evidence" value="ECO:0007669"/>
    <property type="project" value="UniProtKB-KW"/>
</dbReference>
<name>A0A103E878_9BURK</name>
<evidence type="ECO:0000256" key="6">
    <source>
        <dbReference type="ARBA" id="ARBA00023125"/>
    </source>
</evidence>
<sequence>MANRPQQLELPPPRTYSRTEFTALRARVKGLPIATITRLYFDPDTTVPLDVERLLRTMRDDLVAVALREGAPALVSHLQETIAKYGEPRLTPVTLQMIERAAHQWATAQPAADHPIGRWFRPLVAERLAGEGLHTLGELVAFVNRRGGQWWRAVPRIGAHRARVLIGWLSRHAATVGRLAASEFDASDALAPAAGAGVVARAGQLAPLERLTLPAALSGARGANRAPTFAYVRAVHDLDAVRAYLHRYDDRPETQRAYTRELERLVLWCVIERGVALSSMTVEDCEAYKAFLAAPSDRFTGAPVARASRHWRPFAPGGLSADSQRYAVRAIRAAFAWLVDVRYLAGNPWRAVTDPNVVKRARKLQVERAWPLDLWTRVRAFLADRAELVGPVGARWRTARALLLVMGDGGLRIAEAVGAERAALVWLPADGETPASWLLEVIGKGNKQRFVPISDACVDAVRAHWRDRGLAFDARDARDARDAAGPLVAPLNVPPTPRAQAKHARAKAAGTGSVAAGYSVRGARALTRWAIDQLLDAMPDLTEPQRRKLAQTSPHAFRHTFGTQMLAAGAALEVVQRVLGHASLGTTSIYVSPEEARMRQEAAKYHARLTGST</sequence>
<keyword evidence="5" id="KW-0229">DNA integration</keyword>
<dbReference type="Proteomes" id="UP000062788">
    <property type="component" value="Unassembled WGS sequence"/>
</dbReference>
<dbReference type="OrthoDB" id="8610787at2"/>
<keyword evidence="3" id="KW-0132">Cell division</keyword>
<evidence type="ECO:0000256" key="9">
    <source>
        <dbReference type="PROSITE-ProRule" id="PRU01248"/>
    </source>
</evidence>
<dbReference type="Pfam" id="PF12482">
    <property type="entry name" value="DUF3701"/>
    <property type="match status" value="1"/>
</dbReference>
<dbReference type="InterPro" id="IPR022169">
    <property type="entry name" value="DUF3701"/>
</dbReference>
<comment type="subcellular location">
    <subcellularLocation>
        <location evidence="1">Cytoplasm</location>
    </subcellularLocation>
</comment>
<reference evidence="12 13" key="1">
    <citation type="submission" date="2015-11" db="EMBL/GenBank/DDBJ databases">
        <title>Expanding the genomic diversity of Burkholderia species for the development of highly accurate diagnostics.</title>
        <authorList>
            <person name="Sahl J."/>
            <person name="Keim P."/>
            <person name="Wagner D."/>
        </authorList>
    </citation>
    <scope>NUCLEOTIDE SEQUENCE [LARGE SCALE GENOMIC DNA]</scope>
    <source>
        <strain evidence="12 13">TSV85</strain>
    </source>
</reference>
<dbReference type="GO" id="GO:0051301">
    <property type="term" value="P:cell division"/>
    <property type="evidence" value="ECO:0007669"/>
    <property type="project" value="UniProtKB-KW"/>
</dbReference>
<feature type="domain" description="Tyr recombinase" evidence="10">
    <location>
        <begin position="367"/>
        <end position="603"/>
    </location>
</feature>
<evidence type="ECO:0000259" key="10">
    <source>
        <dbReference type="PROSITE" id="PS51898"/>
    </source>
</evidence>
<dbReference type="PROSITE" id="PS51900">
    <property type="entry name" value="CB"/>
    <property type="match status" value="1"/>
</dbReference>
<keyword evidence="7" id="KW-0233">DNA recombination</keyword>
<proteinExistence type="predicted"/>
<protein>
    <submittedName>
        <fullName evidence="12">Integrase</fullName>
    </submittedName>
</protein>
<dbReference type="PANTHER" id="PTHR30349:SF77">
    <property type="entry name" value="TYROSINE RECOMBINASE XERC"/>
    <property type="match status" value="1"/>
</dbReference>
<dbReference type="InterPro" id="IPR050090">
    <property type="entry name" value="Tyrosine_recombinase_XerCD"/>
</dbReference>
<dbReference type="Pfam" id="PF00589">
    <property type="entry name" value="Phage_integrase"/>
    <property type="match status" value="1"/>
</dbReference>
<keyword evidence="6 9" id="KW-0238">DNA-binding</keyword>
<gene>
    <name evidence="12" type="ORF">WS67_03365</name>
</gene>
<dbReference type="RefSeq" id="WP_059512475.1">
    <property type="nucleotide sequence ID" value="NZ_LOWA01000007.1"/>
</dbReference>
<evidence type="ECO:0000259" key="11">
    <source>
        <dbReference type="PROSITE" id="PS51900"/>
    </source>
</evidence>
<evidence type="ECO:0000256" key="1">
    <source>
        <dbReference type="ARBA" id="ARBA00004496"/>
    </source>
</evidence>
<evidence type="ECO:0000313" key="12">
    <source>
        <dbReference type="EMBL" id="KVE30150.1"/>
    </source>
</evidence>
<dbReference type="GO" id="GO:0007059">
    <property type="term" value="P:chromosome segregation"/>
    <property type="evidence" value="ECO:0007669"/>
    <property type="project" value="UniProtKB-KW"/>
</dbReference>
<evidence type="ECO:0000256" key="3">
    <source>
        <dbReference type="ARBA" id="ARBA00022618"/>
    </source>
</evidence>
<dbReference type="GO" id="GO:0003677">
    <property type="term" value="F:DNA binding"/>
    <property type="evidence" value="ECO:0007669"/>
    <property type="project" value="UniProtKB-UniRule"/>
</dbReference>
<dbReference type="AlphaFoldDB" id="A0A103E878"/>
<dbReference type="InterPro" id="IPR002104">
    <property type="entry name" value="Integrase_catalytic"/>
</dbReference>
<evidence type="ECO:0000313" key="13">
    <source>
        <dbReference type="Proteomes" id="UP000062788"/>
    </source>
</evidence>
<dbReference type="Gene3D" id="1.10.443.10">
    <property type="entry name" value="Intergrase catalytic core"/>
    <property type="match status" value="1"/>
</dbReference>
<comment type="caution">
    <text evidence="12">The sequence shown here is derived from an EMBL/GenBank/DDBJ whole genome shotgun (WGS) entry which is preliminary data.</text>
</comment>
<dbReference type="InterPro" id="IPR010998">
    <property type="entry name" value="Integrase_recombinase_N"/>
</dbReference>
<dbReference type="InterPro" id="IPR044068">
    <property type="entry name" value="CB"/>
</dbReference>
<keyword evidence="2" id="KW-0963">Cytoplasm</keyword>
<evidence type="ECO:0000256" key="7">
    <source>
        <dbReference type="ARBA" id="ARBA00023172"/>
    </source>
</evidence>
<feature type="domain" description="Core-binding (CB)" evidence="11">
    <location>
        <begin position="239"/>
        <end position="339"/>
    </location>
</feature>
<evidence type="ECO:0000256" key="8">
    <source>
        <dbReference type="ARBA" id="ARBA00023306"/>
    </source>
</evidence>
<evidence type="ECO:0000256" key="5">
    <source>
        <dbReference type="ARBA" id="ARBA00022908"/>
    </source>
</evidence>
<dbReference type="Gene3D" id="1.10.150.130">
    <property type="match status" value="1"/>
</dbReference>
<dbReference type="InterPro" id="IPR013762">
    <property type="entry name" value="Integrase-like_cat_sf"/>
</dbReference>
<organism evidence="12 13">
    <name type="scientific">Burkholderia singularis</name>
    <dbReference type="NCBI Taxonomy" id="1503053"/>
    <lineage>
        <taxon>Bacteria</taxon>
        <taxon>Pseudomonadati</taxon>
        <taxon>Pseudomonadota</taxon>
        <taxon>Betaproteobacteria</taxon>
        <taxon>Burkholderiales</taxon>
        <taxon>Burkholderiaceae</taxon>
        <taxon>Burkholderia</taxon>
        <taxon>pseudomallei group</taxon>
    </lineage>
</organism>
<keyword evidence="8" id="KW-0131">Cell cycle</keyword>
<dbReference type="InterPro" id="IPR011010">
    <property type="entry name" value="DNA_brk_join_enz"/>
</dbReference>
<keyword evidence="13" id="KW-1185">Reference proteome</keyword>
<dbReference type="PANTHER" id="PTHR30349">
    <property type="entry name" value="PHAGE INTEGRASE-RELATED"/>
    <property type="match status" value="1"/>
</dbReference>
<dbReference type="SUPFAM" id="SSF56349">
    <property type="entry name" value="DNA breaking-rejoining enzymes"/>
    <property type="match status" value="1"/>
</dbReference>